<dbReference type="SUPFAM" id="SSF52172">
    <property type="entry name" value="CheY-like"/>
    <property type="match status" value="1"/>
</dbReference>
<dbReference type="Gene3D" id="3.40.50.2300">
    <property type="match status" value="1"/>
</dbReference>
<evidence type="ECO:0000259" key="2">
    <source>
        <dbReference type="PROSITE" id="PS50110"/>
    </source>
</evidence>
<dbReference type="SMART" id="SM00448">
    <property type="entry name" value="REC"/>
    <property type="match status" value="1"/>
</dbReference>
<gene>
    <name evidence="3" type="primary">rcp1_2</name>
    <name evidence="3" type="ORF">Poly30_53620</name>
</gene>
<dbReference type="Proteomes" id="UP000320390">
    <property type="component" value="Chromosome"/>
</dbReference>
<proteinExistence type="predicted"/>
<dbReference type="GO" id="GO:0000160">
    <property type="term" value="P:phosphorelay signal transduction system"/>
    <property type="evidence" value="ECO:0007669"/>
    <property type="project" value="InterPro"/>
</dbReference>
<dbReference type="AlphaFoldDB" id="A0A518F0D3"/>
<dbReference type="InterPro" id="IPR001789">
    <property type="entry name" value="Sig_transdc_resp-reg_receiver"/>
</dbReference>
<feature type="modified residue" description="4-aspartylphosphate" evidence="1">
    <location>
        <position position="61"/>
    </location>
</feature>
<evidence type="ECO:0000256" key="1">
    <source>
        <dbReference type="PROSITE-ProRule" id="PRU00169"/>
    </source>
</evidence>
<evidence type="ECO:0000313" key="3">
    <source>
        <dbReference type="EMBL" id="QDV09802.1"/>
    </source>
</evidence>
<dbReference type="RefSeq" id="WP_419190693.1">
    <property type="nucleotide sequence ID" value="NZ_CP036434.1"/>
</dbReference>
<feature type="domain" description="Response regulatory" evidence="2">
    <location>
        <begin position="3"/>
        <end position="128"/>
    </location>
</feature>
<dbReference type="PROSITE" id="PS50110">
    <property type="entry name" value="RESPONSE_REGULATORY"/>
    <property type="match status" value="1"/>
</dbReference>
<name>A0A518F0D3_9BACT</name>
<dbReference type="PANTHER" id="PTHR44520">
    <property type="entry name" value="RESPONSE REGULATOR RCP1-RELATED"/>
    <property type="match status" value="1"/>
</dbReference>
<keyword evidence="4" id="KW-1185">Reference proteome</keyword>
<accession>A0A518F0D3</accession>
<dbReference type="Pfam" id="PF00072">
    <property type="entry name" value="Response_reg"/>
    <property type="match status" value="1"/>
</dbReference>
<reference evidence="3 4" key="1">
    <citation type="submission" date="2019-02" db="EMBL/GenBank/DDBJ databases">
        <title>Deep-cultivation of Planctomycetes and their phenomic and genomic characterization uncovers novel biology.</title>
        <authorList>
            <person name="Wiegand S."/>
            <person name="Jogler M."/>
            <person name="Boedeker C."/>
            <person name="Pinto D."/>
            <person name="Vollmers J."/>
            <person name="Rivas-Marin E."/>
            <person name="Kohn T."/>
            <person name="Peeters S.H."/>
            <person name="Heuer A."/>
            <person name="Rast P."/>
            <person name="Oberbeckmann S."/>
            <person name="Bunk B."/>
            <person name="Jeske O."/>
            <person name="Meyerdierks A."/>
            <person name="Storesund J.E."/>
            <person name="Kallscheuer N."/>
            <person name="Luecker S."/>
            <person name="Lage O.M."/>
            <person name="Pohl T."/>
            <person name="Merkel B.J."/>
            <person name="Hornburger P."/>
            <person name="Mueller R.-W."/>
            <person name="Bruemmer F."/>
            <person name="Labrenz M."/>
            <person name="Spormann A.M."/>
            <person name="Op den Camp H."/>
            <person name="Overmann J."/>
            <person name="Amann R."/>
            <person name="Jetten M.S.M."/>
            <person name="Mascher T."/>
            <person name="Medema M.H."/>
            <person name="Devos D.P."/>
            <person name="Kaster A.-K."/>
            <person name="Ovreas L."/>
            <person name="Rohde M."/>
            <person name="Galperin M.Y."/>
            <person name="Jogler C."/>
        </authorList>
    </citation>
    <scope>NUCLEOTIDE SEQUENCE [LARGE SCALE GENOMIC DNA]</scope>
    <source>
        <strain evidence="3 4">Poly30</strain>
    </source>
</reference>
<sequence>MIKVLLVDDDLVDRMAVLRGFSRAGLDAEIQVASDGAAALEILRSDDASLRMEHPFLVLLDLNMPGMGGLAFLEEVRKDPTLRRTIIFVLTTSDSDEDRLAAYEHLVAGYVLKSKAGRNFEGLLAMLQAYWSVVILPNKSDGV</sequence>
<dbReference type="InterPro" id="IPR011006">
    <property type="entry name" value="CheY-like_superfamily"/>
</dbReference>
<dbReference type="InterPro" id="IPR052893">
    <property type="entry name" value="TCS_response_regulator"/>
</dbReference>
<dbReference type="PANTHER" id="PTHR44520:SF2">
    <property type="entry name" value="RESPONSE REGULATOR RCP1"/>
    <property type="match status" value="1"/>
</dbReference>
<evidence type="ECO:0000313" key="4">
    <source>
        <dbReference type="Proteomes" id="UP000320390"/>
    </source>
</evidence>
<protein>
    <submittedName>
        <fullName evidence="3">Response regulator rcp1</fullName>
    </submittedName>
</protein>
<keyword evidence="1" id="KW-0597">Phosphoprotein</keyword>
<dbReference type="EMBL" id="CP036434">
    <property type="protein sequence ID" value="QDV09802.1"/>
    <property type="molecule type" value="Genomic_DNA"/>
</dbReference>
<dbReference type="CDD" id="cd17557">
    <property type="entry name" value="REC_Rcp-like"/>
    <property type="match status" value="1"/>
</dbReference>
<organism evidence="3 4">
    <name type="scientific">Saltatorellus ferox</name>
    <dbReference type="NCBI Taxonomy" id="2528018"/>
    <lineage>
        <taxon>Bacteria</taxon>
        <taxon>Pseudomonadati</taxon>
        <taxon>Planctomycetota</taxon>
        <taxon>Planctomycetia</taxon>
        <taxon>Planctomycetia incertae sedis</taxon>
        <taxon>Saltatorellus</taxon>
    </lineage>
</organism>